<dbReference type="InterPro" id="IPR050882">
    <property type="entry name" value="Prepilin_peptidase/N-MTase"/>
</dbReference>
<dbReference type="GO" id="GO:0004190">
    <property type="term" value="F:aspartic-type endopeptidase activity"/>
    <property type="evidence" value="ECO:0007669"/>
    <property type="project" value="InterPro"/>
</dbReference>
<feature type="transmembrane region" description="Helical" evidence="2">
    <location>
        <begin position="157"/>
        <end position="179"/>
    </location>
</feature>
<dbReference type="InterPro" id="IPR000045">
    <property type="entry name" value="Prepilin_IV_endopep_pep"/>
</dbReference>
<name>C7M0X7_ACIFD</name>
<dbReference type="Gene3D" id="1.20.120.1220">
    <property type="match status" value="1"/>
</dbReference>
<protein>
    <recommendedName>
        <fullName evidence="3">Prepilin type IV endopeptidase peptidase domain-containing protein</fullName>
    </recommendedName>
</protein>
<dbReference type="GO" id="GO:0005886">
    <property type="term" value="C:plasma membrane"/>
    <property type="evidence" value="ECO:0007669"/>
    <property type="project" value="TreeGrafter"/>
</dbReference>
<feature type="transmembrane region" description="Helical" evidence="2">
    <location>
        <begin position="191"/>
        <end position="211"/>
    </location>
</feature>
<evidence type="ECO:0000313" key="5">
    <source>
        <dbReference type="Proteomes" id="UP000000771"/>
    </source>
</evidence>
<proteinExistence type="inferred from homology"/>
<evidence type="ECO:0000256" key="2">
    <source>
        <dbReference type="SAM" id="Phobius"/>
    </source>
</evidence>
<dbReference type="KEGG" id="afo:Afer_1719"/>
<dbReference type="RefSeq" id="WP_015799114.1">
    <property type="nucleotide sequence ID" value="NC_013124.1"/>
</dbReference>
<keyword evidence="5" id="KW-1185">Reference proteome</keyword>
<feature type="domain" description="Prepilin type IV endopeptidase peptidase" evidence="3">
    <location>
        <begin position="72"/>
        <end position="175"/>
    </location>
</feature>
<keyword evidence="2" id="KW-0812">Transmembrane</keyword>
<reference evidence="4 5" key="1">
    <citation type="journal article" date="2009" name="Stand. Genomic Sci.">
        <title>Complete genome sequence of Acidimicrobium ferrooxidans type strain (ICP).</title>
        <authorList>
            <person name="Clum A."/>
            <person name="Nolan M."/>
            <person name="Lang E."/>
            <person name="Glavina Del Rio T."/>
            <person name="Tice H."/>
            <person name="Copeland A."/>
            <person name="Cheng J.F."/>
            <person name="Lucas S."/>
            <person name="Chen F."/>
            <person name="Bruce D."/>
            <person name="Goodwin L."/>
            <person name="Pitluck S."/>
            <person name="Ivanova N."/>
            <person name="Mavrommatis K."/>
            <person name="Mikhailova N."/>
            <person name="Pati A."/>
            <person name="Chen A."/>
            <person name="Palaniappan K."/>
            <person name="Goker M."/>
            <person name="Spring S."/>
            <person name="Land M."/>
            <person name="Hauser L."/>
            <person name="Chang Y.J."/>
            <person name="Jeffries C.C."/>
            <person name="Chain P."/>
            <person name="Bristow J."/>
            <person name="Eisen J.A."/>
            <person name="Markowitz V."/>
            <person name="Hugenholtz P."/>
            <person name="Kyrpides N.C."/>
            <person name="Klenk H.P."/>
            <person name="Lapidus A."/>
        </authorList>
    </citation>
    <scope>NUCLEOTIDE SEQUENCE [LARGE SCALE GENOMIC DNA]</scope>
    <source>
        <strain evidence="5">DSM 10331 / JCM 15462 / NBRC 103882 / ICP</strain>
    </source>
</reference>
<dbReference type="PANTHER" id="PTHR30487:SF0">
    <property type="entry name" value="PREPILIN LEADER PEPTIDASE_N-METHYLTRANSFERASE-RELATED"/>
    <property type="match status" value="1"/>
</dbReference>
<dbReference type="PROSITE" id="PS51257">
    <property type="entry name" value="PROKAR_LIPOPROTEIN"/>
    <property type="match status" value="1"/>
</dbReference>
<feature type="transmembrane region" description="Helical" evidence="2">
    <location>
        <begin position="38"/>
        <end position="56"/>
    </location>
</feature>
<keyword evidence="2" id="KW-1133">Transmembrane helix</keyword>
<comment type="similarity">
    <text evidence="1">Belongs to the peptidase A24 family.</text>
</comment>
<feature type="transmembrane region" description="Helical" evidence="2">
    <location>
        <begin position="62"/>
        <end position="81"/>
    </location>
</feature>
<evidence type="ECO:0000259" key="3">
    <source>
        <dbReference type="Pfam" id="PF01478"/>
    </source>
</evidence>
<sequence length="221" mass="22165">MSVAVVRATAAVVAAALVACAVGPLARRRGAVKSRRATFLHGGAGVAAGLGVWWLSWSGVTGAALVAEALAWSVAVVGATVDWQTRRIPRSLVDGALVTEVVIFGLGPHALRAVAAAIGGALAVVGAWMLVRWLSRGGLGRGDIALLGMLGAVEAPLGWWVPVLAALVALSLGALGALWHLLRGGSHRDRLPLGPAIAVGALVALIVAHGTHVSALGVSLA</sequence>
<dbReference type="STRING" id="525909.Afer_1719"/>
<evidence type="ECO:0000256" key="1">
    <source>
        <dbReference type="ARBA" id="ARBA00005801"/>
    </source>
</evidence>
<dbReference type="Proteomes" id="UP000000771">
    <property type="component" value="Chromosome"/>
</dbReference>
<dbReference type="PANTHER" id="PTHR30487">
    <property type="entry name" value="TYPE 4 PREPILIN-LIKE PROTEINS LEADER PEPTIDE-PROCESSING ENZYME"/>
    <property type="match status" value="1"/>
</dbReference>
<gene>
    <name evidence="4" type="ordered locus">Afer_1719</name>
</gene>
<dbReference type="EMBL" id="CP001631">
    <property type="protein sequence ID" value="ACU54635.1"/>
    <property type="molecule type" value="Genomic_DNA"/>
</dbReference>
<keyword evidence="2" id="KW-0472">Membrane</keyword>
<dbReference type="eggNOG" id="COG1989">
    <property type="taxonomic scope" value="Bacteria"/>
</dbReference>
<dbReference type="GO" id="GO:0006465">
    <property type="term" value="P:signal peptide processing"/>
    <property type="evidence" value="ECO:0007669"/>
    <property type="project" value="TreeGrafter"/>
</dbReference>
<feature type="transmembrane region" description="Helical" evidence="2">
    <location>
        <begin position="113"/>
        <end position="131"/>
    </location>
</feature>
<dbReference type="HOGENOM" id="CLU_1248387_0_0_11"/>
<dbReference type="Pfam" id="PF01478">
    <property type="entry name" value="Peptidase_A24"/>
    <property type="match status" value="1"/>
</dbReference>
<dbReference type="AlphaFoldDB" id="C7M0X7"/>
<accession>C7M0X7</accession>
<organism evidence="4 5">
    <name type="scientific">Acidimicrobium ferrooxidans (strain DSM 10331 / JCM 15462 / NBRC 103882 / ICP)</name>
    <dbReference type="NCBI Taxonomy" id="525909"/>
    <lineage>
        <taxon>Bacteria</taxon>
        <taxon>Bacillati</taxon>
        <taxon>Actinomycetota</taxon>
        <taxon>Acidimicrobiia</taxon>
        <taxon>Acidimicrobiales</taxon>
        <taxon>Acidimicrobiaceae</taxon>
        <taxon>Acidimicrobium</taxon>
    </lineage>
</organism>
<evidence type="ECO:0000313" key="4">
    <source>
        <dbReference type="EMBL" id="ACU54635.1"/>
    </source>
</evidence>
<feature type="transmembrane region" description="Helical" evidence="2">
    <location>
        <begin position="6"/>
        <end position="26"/>
    </location>
</feature>